<keyword evidence="1" id="KW-1133">Transmembrane helix</keyword>
<protein>
    <recommendedName>
        <fullName evidence="4">GlsB/YeaQ/YmgE family stress response membrane protein</fullName>
    </recommendedName>
</protein>
<evidence type="ECO:0000313" key="2">
    <source>
        <dbReference type="EMBL" id="NIY48450.1"/>
    </source>
</evidence>
<proteinExistence type="predicted"/>
<evidence type="ECO:0000313" key="3">
    <source>
        <dbReference type="Proteomes" id="UP000697927"/>
    </source>
</evidence>
<accession>A0ABX0VPF3</accession>
<feature type="transmembrane region" description="Helical" evidence="1">
    <location>
        <begin position="28"/>
        <end position="49"/>
    </location>
</feature>
<evidence type="ECO:0000256" key="1">
    <source>
        <dbReference type="SAM" id="Phobius"/>
    </source>
</evidence>
<dbReference type="Proteomes" id="UP000697927">
    <property type="component" value="Unassembled WGS sequence"/>
</dbReference>
<keyword evidence="1" id="KW-0812">Transmembrane</keyword>
<gene>
    <name evidence="2" type="ORF">E2L00_13245</name>
</gene>
<name>A0ABX0VPF3_9ENTR</name>
<organism evidence="2 3">
    <name type="scientific">Cedecea colo</name>
    <dbReference type="NCBI Taxonomy" id="2552946"/>
    <lineage>
        <taxon>Bacteria</taxon>
        <taxon>Pseudomonadati</taxon>
        <taxon>Pseudomonadota</taxon>
        <taxon>Gammaproteobacteria</taxon>
        <taxon>Enterobacterales</taxon>
        <taxon>Enterobacteriaceae</taxon>
        <taxon>Cedecea</taxon>
    </lineage>
</organism>
<sequence length="82" mass="8271">MGLLTWVIIGILAGIAMNLLRPAAGGGFAVALVLAVTGALIGGYACAVLNIGTLTTLEPKALLAALAGSLLFLFVFCKLRIS</sequence>
<evidence type="ECO:0008006" key="4">
    <source>
        <dbReference type="Google" id="ProtNLM"/>
    </source>
</evidence>
<dbReference type="RefSeq" id="WP_167612244.1">
    <property type="nucleotide sequence ID" value="NZ_SOYS01000005.1"/>
</dbReference>
<reference evidence="2 3" key="1">
    <citation type="journal article" date="2020" name="Microorganisms">
        <title>Polyphasic Characterisation of Cedecea colo sp. nov., a New Enteric Bacterium Isolated from the Koala Hindgut.</title>
        <authorList>
            <person name="Boath J.M."/>
            <person name="Dakhal S."/>
            <person name="Van T.T.H."/>
            <person name="Moore R.J."/>
            <person name="Dekiwadia C."/>
            <person name="Macreadie I.G."/>
        </authorList>
    </citation>
    <scope>NUCLEOTIDE SEQUENCE [LARGE SCALE GENOMIC DNA]</scope>
    <source>
        <strain evidence="2 3">ZA</strain>
    </source>
</reference>
<comment type="caution">
    <text evidence="2">The sequence shown here is derived from an EMBL/GenBank/DDBJ whole genome shotgun (WGS) entry which is preliminary data.</text>
</comment>
<keyword evidence="3" id="KW-1185">Reference proteome</keyword>
<feature type="transmembrane region" description="Helical" evidence="1">
    <location>
        <begin position="61"/>
        <end position="81"/>
    </location>
</feature>
<keyword evidence="1" id="KW-0472">Membrane</keyword>
<dbReference type="EMBL" id="SOYS01000005">
    <property type="protein sequence ID" value="NIY48450.1"/>
    <property type="molecule type" value="Genomic_DNA"/>
</dbReference>